<dbReference type="EMBL" id="CM056810">
    <property type="protein sequence ID" value="KAJ8644377.1"/>
    <property type="molecule type" value="Genomic_DNA"/>
</dbReference>
<comment type="caution">
    <text evidence="1">The sequence shown here is derived from an EMBL/GenBank/DDBJ whole genome shotgun (WGS) entry which is preliminary data.</text>
</comment>
<dbReference type="Proteomes" id="UP001234297">
    <property type="component" value="Chromosome 2"/>
</dbReference>
<name>A0ACC2MFA4_PERAE</name>
<sequence>MAAAREDLSSSLSEDPASFVDQSAVDDSKSKSQNDFSNSDDFEYGFQRPEMNQNALSGTVDPYDCHLFLCYKNYESWPARVEGSESDRLPRLLAAALKSRKKEIQRNTRLTICEGRDGTESSNGDVLIFPDMIKYRGLTHFDVDSFVEDVLVKGGEWASGKIEALMGSHVFVCCHGSRDRRCGVCGPALVKKFQEEIESRGLKDQVFVSPCSHIGGHKYAGNLIIFTSSVQDKVTGHWYGYVSPDDVPILLDQHIGKGEIVDRLWRGQMGLSNEEQRLQQKGAEVHLDGINNGTSEKEQLQGGSDEGNRKDGANCCQGANGFSCCRDESVVENKGIAANGTFDSRNASTKDAHTLTSWFKKWEQSDIVTALAVIGAVASVTVAYSIYRRSA</sequence>
<organism evidence="1 2">
    <name type="scientific">Persea americana</name>
    <name type="common">Avocado</name>
    <dbReference type="NCBI Taxonomy" id="3435"/>
    <lineage>
        <taxon>Eukaryota</taxon>
        <taxon>Viridiplantae</taxon>
        <taxon>Streptophyta</taxon>
        <taxon>Embryophyta</taxon>
        <taxon>Tracheophyta</taxon>
        <taxon>Spermatophyta</taxon>
        <taxon>Magnoliopsida</taxon>
        <taxon>Magnoliidae</taxon>
        <taxon>Laurales</taxon>
        <taxon>Lauraceae</taxon>
        <taxon>Persea</taxon>
    </lineage>
</organism>
<reference evidence="1 2" key="1">
    <citation type="journal article" date="2022" name="Hortic Res">
        <title>A haplotype resolved chromosomal level avocado genome allows analysis of novel avocado genes.</title>
        <authorList>
            <person name="Nath O."/>
            <person name="Fletcher S.J."/>
            <person name="Hayward A."/>
            <person name="Shaw L.M."/>
            <person name="Masouleh A.K."/>
            <person name="Furtado A."/>
            <person name="Henry R.J."/>
            <person name="Mitter N."/>
        </authorList>
    </citation>
    <scope>NUCLEOTIDE SEQUENCE [LARGE SCALE GENOMIC DNA]</scope>
    <source>
        <strain evidence="2">cv. Hass</strain>
    </source>
</reference>
<gene>
    <name evidence="1" type="ORF">MRB53_006125</name>
</gene>
<accession>A0ACC2MFA4</accession>
<evidence type="ECO:0000313" key="2">
    <source>
        <dbReference type="Proteomes" id="UP001234297"/>
    </source>
</evidence>
<protein>
    <submittedName>
        <fullName evidence="1">Uncharacterized protein</fullName>
    </submittedName>
</protein>
<keyword evidence="2" id="KW-1185">Reference proteome</keyword>
<evidence type="ECO:0000313" key="1">
    <source>
        <dbReference type="EMBL" id="KAJ8644377.1"/>
    </source>
</evidence>
<proteinExistence type="predicted"/>